<keyword evidence="1" id="KW-0812">Transmembrane</keyword>
<feature type="transmembrane region" description="Helical" evidence="1">
    <location>
        <begin position="52"/>
        <end position="72"/>
    </location>
</feature>
<dbReference type="AlphaFoldDB" id="L0DHZ4"/>
<feature type="transmembrane region" description="Helical" evidence="1">
    <location>
        <begin position="177"/>
        <end position="197"/>
    </location>
</feature>
<keyword evidence="1" id="KW-1133">Transmembrane helix</keyword>
<feature type="transmembrane region" description="Helical" evidence="1">
    <location>
        <begin position="92"/>
        <end position="113"/>
    </location>
</feature>
<evidence type="ECO:0000256" key="1">
    <source>
        <dbReference type="SAM" id="Phobius"/>
    </source>
</evidence>
<evidence type="ECO:0000313" key="2">
    <source>
        <dbReference type="EMBL" id="AGA28428.1"/>
    </source>
</evidence>
<sequence length="214" mass="23946">MRTGRTFGLVDAMAFIAAIAAGFASYRVCIERWAGLGPIPFSRQPDLWPIEFLYGFTTWVPLWLAPWTVALLLLRFRQPRPCLRRLVRQPGFVADVAASLVLTVGVVAIVLVLVLRCLPTSRLVFWGASSWPLFFRCAFDLQLPTLMGAAVAVGWSMLCLGGRWRPERSWLDRLGRALGYCWVALLLINAFLGPWLYLSNHFQIPPPALRMGGG</sequence>
<dbReference type="KEGG" id="saci:Sinac_4225"/>
<keyword evidence="1" id="KW-0472">Membrane</keyword>
<evidence type="ECO:0000313" key="3">
    <source>
        <dbReference type="Proteomes" id="UP000010798"/>
    </source>
</evidence>
<dbReference type="HOGENOM" id="CLU_1288167_0_0_0"/>
<proteinExistence type="predicted"/>
<name>L0DHZ4_SINAD</name>
<gene>
    <name evidence="2" type="ordered locus">Sinac_4225</name>
</gene>
<keyword evidence="3" id="KW-1185">Reference proteome</keyword>
<feature type="transmembrane region" description="Helical" evidence="1">
    <location>
        <begin position="7"/>
        <end position="26"/>
    </location>
</feature>
<reference evidence="2 3" key="1">
    <citation type="submission" date="2012-02" db="EMBL/GenBank/DDBJ databases">
        <title>Complete sequence of chromosome of Singulisphaera acidiphila DSM 18658.</title>
        <authorList>
            <consortium name="US DOE Joint Genome Institute (JGI-PGF)"/>
            <person name="Lucas S."/>
            <person name="Copeland A."/>
            <person name="Lapidus A."/>
            <person name="Glavina del Rio T."/>
            <person name="Dalin E."/>
            <person name="Tice H."/>
            <person name="Bruce D."/>
            <person name="Goodwin L."/>
            <person name="Pitluck S."/>
            <person name="Peters L."/>
            <person name="Ovchinnikova G."/>
            <person name="Chertkov O."/>
            <person name="Kyrpides N."/>
            <person name="Mavromatis K."/>
            <person name="Ivanova N."/>
            <person name="Brettin T."/>
            <person name="Detter J.C."/>
            <person name="Han C."/>
            <person name="Larimer F."/>
            <person name="Land M."/>
            <person name="Hauser L."/>
            <person name="Markowitz V."/>
            <person name="Cheng J.-F."/>
            <person name="Hugenholtz P."/>
            <person name="Woyke T."/>
            <person name="Wu D."/>
            <person name="Tindall B."/>
            <person name="Pomrenke H."/>
            <person name="Brambilla E."/>
            <person name="Klenk H.-P."/>
            <person name="Eisen J.A."/>
        </authorList>
    </citation>
    <scope>NUCLEOTIDE SEQUENCE [LARGE SCALE GENOMIC DNA]</scope>
    <source>
        <strain evidence="3">ATCC BAA-1392 / DSM 18658 / VKM B-2454 / MOB10</strain>
    </source>
</reference>
<protein>
    <submittedName>
        <fullName evidence="2">Uncharacterized protein</fullName>
    </submittedName>
</protein>
<dbReference type="EMBL" id="CP003364">
    <property type="protein sequence ID" value="AGA28428.1"/>
    <property type="molecule type" value="Genomic_DNA"/>
</dbReference>
<feature type="transmembrane region" description="Helical" evidence="1">
    <location>
        <begin position="133"/>
        <end position="156"/>
    </location>
</feature>
<dbReference type="RefSeq" id="WP_015247556.1">
    <property type="nucleotide sequence ID" value="NC_019892.1"/>
</dbReference>
<dbReference type="OrthoDB" id="304123at2"/>
<dbReference type="STRING" id="886293.Sinac_4225"/>
<accession>L0DHZ4</accession>
<organism evidence="2 3">
    <name type="scientific">Singulisphaera acidiphila (strain ATCC BAA-1392 / DSM 18658 / VKM B-2454 / MOB10)</name>
    <dbReference type="NCBI Taxonomy" id="886293"/>
    <lineage>
        <taxon>Bacteria</taxon>
        <taxon>Pseudomonadati</taxon>
        <taxon>Planctomycetota</taxon>
        <taxon>Planctomycetia</taxon>
        <taxon>Isosphaerales</taxon>
        <taxon>Isosphaeraceae</taxon>
        <taxon>Singulisphaera</taxon>
    </lineage>
</organism>
<dbReference type="Proteomes" id="UP000010798">
    <property type="component" value="Chromosome"/>
</dbReference>